<dbReference type="EMBL" id="BSOT01000005">
    <property type="protein sequence ID" value="GLR70352.1"/>
    <property type="molecule type" value="Genomic_DNA"/>
</dbReference>
<protein>
    <recommendedName>
        <fullName evidence="3">2-phospho-L-lactate guanylyltransferase</fullName>
    </recommendedName>
</protein>
<reference evidence="1" key="2">
    <citation type="submission" date="2023-01" db="EMBL/GenBank/DDBJ databases">
        <title>Draft genome sequence of Agaribacter marinus strain NBRC 110023.</title>
        <authorList>
            <person name="Sun Q."/>
            <person name="Mori K."/>
        </authorList>
    </citation>
    <scope>NUCLEOTIDE SEQUENCE</scope>
    <source>
        <strain evidence="1">NBRC 110023</strain>
    </source>
</reference>
<dbReference type="InterPro" id="IPR029044">
    <property type="entry name" value="Nucleotide-diphossugar_trans"/>
</dbReference>
<dbReference type="InterPro" id="IPR018641">
    <property type="entry name" value="Trfase_1_rSAM/seldom-assoc"/>
</dbReference>
<dbReference type="AlphaFoldDB" id="A0AA37WI12"/>
<dbReference type="PANTHER" id="PTHR36529">
    <property type="entry name" value="SLL1095 PROTEIN"/>
    <property type="match status" value="1"/>
</dbReference>
<reference evidence="1" key="1">
    <citation type="journal article" date="2014" name="Int. J. Syst. Evol. Microbiol.">
        <title>Complete genome sequence of Corynebacterium casei LMG S-19264T (=DSM 44701T), isolated from a smear-ripened cheese.</title>
        <authorList>
            <consortium name="US DOE Joint Genome Institute (JGI-PGF)"/>
            <person name="Walter F."/>
            <person name="Albersmeier A."/>
            <person name="Kalinowski J."/>
            <person name="Ruckert C."/>
        </authorList>
    </citation>
    <scope>NUCLEOTIDE SEQUENCE</scope>
    <source>
        <strain evidence="1">NBRC 110023</strain>
    </source>
</reference>
<dbReference type="Proteomes" id="UP001156601">
    <property type="component" value="Unassembled WGS sequence"/>
</dbReference>
<evidence type="ECO:0000313" key="2">
    <source>
        <dbReference type="Proteomes" id="UP001156601"/>
    </source>
</evidence>
<comment type="caution">
    <text evidence="1">The sequence shown here is derived from an EMBL/GenBank/DDBJ whole genome shotgun (WGS) entry which is preliminary data.</text>
</comment>
<dbReference type="Gene3D" id="3.90.550.10">
    <property type="entry name" value="Spore Coat Polysaccharide Biosynthesis Protein SpsA, Chain A"/>
    <property type="match status" value="1"/>
</dbReference>
<organism evidence="1 2">
    <name type="scientific">Agaribacter marinus</name>
    <dbReference type="NCBI Taxonomy" id="1431249"/>
    <lineage>
        <taxon>Bacteria</taxon>
        <taxon>Pseudomonadati</taxon>
        <taxon>Pseudomonadota</taxon>
        <taxon>Gammaproteobacteria</taxon>
        <taxon>Alteromonadales</taxon>
        <taxon>Alteromonadaceae</taxon>
        <taxon>Agaribacter</taxon>
    </lineage>
</organism>
<accession>A0AA37WI12</accession>
<evidence type="ECO:0008006" key="3">
    <source>
        <dbReference type="Google" id="ProtNLM"/>
    </source>
</evidence>
<proteinExistence type="predicted"/>
<dbReference type="Pfam" id="PF09837">
    <property type="entry name" value="DUF2064"/>
    <property type="match status" value="1"/>
</dbReference>
<dbReference type="PANTHER" id="PTHR36529:SF1">
    <property type="entry name" value="GLYCOSYLTRANSFERASE"/>
    <property type="match status" value="1"/>
</dbReference>
<keyword evidence="2" id="KW-1185">Reference proteome</keyword>
<dbReference type="SUPFAM" id="SSF53448">
    <property type="entry name" value="Nucleotide-diphospho-sugar transferases"/>
    <property type="match status" value="1"/>
</dbReference>
<evidence type="ECO:0000313" key="1">
    <source>
        <dbReference type="EMBL" id="GLR70352.1"/>
    </source>
</evidence>
<gene>
    <name evidence="1" type="ORF">GCM10007852_12600</name>
</gene>
<sequence length="242" mass="27067">MQLTQVHGELPTLVIFCKRPMLNQGKARLAATIGADSALLIAKQLLNCALEDANEWPGHIVLTVSNKEDAEWAETLLTRHFDVLAQNSGNLGERINDIDVTLRSAGHHSLVFIGTDAPMLDSDHYHQTIRALREHDYVFSRAQDGGVGIMANAVPWPNISTLSWSTSTLGKELADCCLQYSDKNTDKTNSQITYVKSSYDIDEEVDLTQLYADLRQDKRPARVALRNIIEDLDCIKEDKRYA</sequence>
<dbReference type="RefSeq" id="WP_284216653.1">
    <property type="nucleotide sequence ID" value="NZ_BSOT01000005.1"/>
</dbReference>
<name>A0AA37WI12_9ALTE</name>